<dbReference type="PATRIC" id="fig|1302272.5.peg.1351"/>
<dbReference type="Proteomes" id="UP000050911">
    <property type="component" value="Unassembled WGS sequence"/>
</dbReference>
<reference evidence="2 3" key="1">
    <citation type="journal article" date="2015" name="Genome Announc.">
        <title>Expanding the biotechnology potential of lactobacilli through comparative genomics of 213 strains and associated genera.</title>
        <authorList>
            <person name="Sun Z."/>
            <person name="Harris H.M."/>
            <person name="McCann A."/>
            <person name="Guo C."/>
            <person name="Argimon S."/>
            <person name="Zhang W."/>
            <person name="Yang X."/>
            <person name="Jeffery I.B."/>
            <person name="Cooney J.C."/>
            <person name="Kagawa T.F."/>
            <person name="Liu W."/>
            <person name="Song Y."/>
            <person name="Salvetti E."/>
            <person name="Wrobel A."/>
            <person name="Rasinkangas P."/>
            <person name="Parkhill J."/>
            <person name="Rea M.C."/>
            <person name="O'Sullivan O."/>
            <person name="Ritari J."/>
            <person name="Douillard F.P."/>
            <person name="Paul Ross R."/>
            <person name="Yang R."/>
            <person name="Briner A.E."/>
            <person name="Felis G.E."/>
            <person name="de Vos W.M."/>
            <person name="Barrangou R."/>
            <person name="Klaenhammer T.R."/>
            <person name="Caufield P.W."/>
            <person name="Cui Y."/>
            <person name="Zhang H."/>
            <person name="O'Toole P.W."/>
        </authorList>
    </citation>
    <scope>NUCLEOTIDE SEQUENCE [LARGE SCALE GENOMIC DNA]</scope>
    <source>
        <strain evidence="2 3">JCM 15530</strain>
    </source>
</reference>
<comment type="caution">
    <text evidence="2">The sequence shown here is derived from an EMBL/GenBank/DDBJ whole genome shotgun (WGS) entry which is preliminary data.</text>
</comment>
<feature type="region of interest" description="Disordered" evidence="1">
    <location>
        <begin position="37"/>
        <end position="71"/>
    </location>
</feature>
<name>A0A0R1HU16_9LACO</name>
<dbReference type="EMBL" id="AZCX01000002">
    <property type="protein sequence ID" value="KRK49017.1"/>
    <property type="molecule type" value="Genomic_DNA"/>
</dbReference>
<evidence type="ECO:0008006" key="4">
    <source>
        <dbReference type="Google" id="ProtNLM"/>
    </source>
</evidence>
<evidence type="ECO:0000256" key="1">
    <source>
        <dbReference type="SAM" id="MobiDB-lite"/>
    </source>
</evidence>
<protein>
    <recommendedName>
        <fullName evidence="4">rRNA biogenesis protein rrp5</fullName>
    </recommendedName>
</protein>
<organism evidence="2 3">
    <name type="scientific">Secundilactobacillus kimchicus JCM 15530</name>
    <dbReference type="NCBI Taxonomy" id="1302272"/>
    <lineage>
        <taxon>Bacteria</taxon>
        <taxon>Bacillati</taxon>
        <taxon>Bacillota</taxon>
        <taxon>Bacilli</taxon>
        <taxon>Lactobacillales</taxon>
        <taxon>Lactobacillaceae</taxon>
        <taxon>Secundilactobacillus</taxon>
    </lineage>
</organism>
<dbReference type="AlphaFoldDB" id="A0A0R1HU16"/>
<accession>A0A0R1HU16</accession>
<keyword evidence="3" id="KW-1185">Reference proteome</keyword>
<evidence type="ECO:0000313" key="3">
    <source>
        <dbReference type="Proteomes" id="UP000050911"/>
    </source>
</evidence>
<evidence type="ECO:0000313" key="2">
    <source>
        <dbReference type="EMBL" id="KRK49017.1"/>
    </source>
</evidence>
<proteinExistence type="predicted"/>
<dbReference type="RefSeq" id="WP_055679887.1">
    <property type="nucleotide sequence ID" value="NZ_AZCX01000002.1"/>
</dbReference>
<dbReference type="STRING" id="1302272.FC96_GL001343"/>
<sequence length="122" mass="13307">MIQITISGNTLEDLKKNMDELATSMLTGTTVVAEAIPDTWTPGGENESVAEPKAPAKPKNEAKTETPQVTKTDLQSEIKVLLKAGKKSEVTALMKDQFKADKLSEVNSDDYPKFLVALKELE</sequence>
<gene>
    <name evidence="2" type="ORF">FC96_GL001343</name>
</gene>